<dbReference type="FunFam" id="2.40.10.340:FF:000005">
    <property type="entry name" value="Rod shape-determining protein MreC"/>
    <property type="match status" value="1"/>
</dbReference>
<evidence type="ECO:0000259" key="7">
    <source>
        <dbReference type="Pfam" id="PF04085"/>
    </source>
</evidence>
<reference evidence="8 9" key="1">
    <citation type="submission" date="2012-10" db="EMBL/GenBank/DDBJ databases">
        <authorList>
            <person name="Harkins D.M."/>
            <person name="Durkin A.S."/>
            <person name="Brinkac L.M."/>
            <person name="Haft D.H."/>
            <person name="Selengut J.D."/>
            <person name="Sanka R."/>
            <person name="DePew J."/>
            <person name="Purushe J."/>
            <person name="Chanthongthip A."/>
            <person name="Lattana O."/>
            <person name="Phetsouvanh R."/>
            <person name="Newton P.N."/>
            <person name="Vinetz J.M."/>
            <person name="Sutton G.G."/>
            <person name="Nierman W.C."/>
            <person name="Fouts D.E."/>
        </authorList>
    </citation>
    <scope>NUCLEOTIDE SEQUENCE [LARGE SCALE GENOMIC DNA]</scope>
    <source>
        <strain evidence="8 9">UI 12758</strain>
    </source>
</reference>
<name>A0A0E2CY32_LEPIR</name>
<dbReference type="EMBL" id="AHNR02000078">
    <property type="protein sequence ID" value="EKR52625.1"/>
    <property type="molecule type" value="Genomic_DNA"/>
</dbReference>
<dbReference type="InterPro" id="IPR042175">
    <property type="entry name" value="Cell/Rod_MreC_2"/>
</dbReference>
<dbReference type="AlphaFoldDB" id="A0A0E2CY32"/>
<comment type="caution">
    <text evidence="8">The sequence shown here is derived from an EMBL/GenBank/DDBJ whole genome shotgun (WGS) entry which is preliminary data.</text>
</comment>
<evidence type="ECO:0000313" key="9">
    <source>
        <dbReference type="Proteomes" id="UP000001340"/>
    </source>
</evidence>
<dbReference type="Proteomes" id="UP000001340">
    <property type="component" value="Unassembled WGS sequence"/>
</dbReference>
<comment type="similarity">
    <text evidence="1">Belongs to the MreC family.</text>
</comment>
<evidence type="ECO:0000256" key="6">
    <source>
        <dbReference type="SAM" id="MobiDB-lite"/>
    </source>
</evidence>
<sequence length="377" mass="41948">MFGTDSREKEESMLWFQLSRSKETLSLLFCILFSILSLTFRSNVIVRGIASFQRVGDVVSGSIDSFGGFFKGAYNKLESFETIRKERDSCVAVMEDYKLLPQDLEKANRENDALRKELKFHSRQKYSSLKAEVLSVRLNSIYRTIIIDKGSDSGIKPYMPVTARAVDQKGAIIEALVGKVIAVTGGSAVVQPLINSNFNMGISMPDTNLWANLSGNSGRGTEALLNYIDSGIIIDPRVFGEYPMGPSEMIQYTESLSKIGKPVYTSGGGGVFPSGIPVGIITEEGPRNGSFKSAYLKPFVRFEMLESVTILLKLPEKWLETWPEGQNITIENPYFGELNFPGEDRLKENQTKTPNTNQTQTNETKNQPSTPNEEDLQ</sequence>
<organism evidence="8 9">
    <name type="scientific">Leptospira interrogans str. UI 12758</name>
    <dbReference type="NCBI Taxonomy" id="1049938"/>
    <lineage>
        <taxon>Bacteria</taxon>
        <taxon>Pseudomonadati</taxon>
        <taxon>Spirochaetota</taxon>
        <taxon>Spirochaetia</taxon>
        <taxon>Leptospirales</taxon>
        <taxon>Leptospiraceae</taxon>
        <taxon>Leptospira</taxon>
    </lineage>
</organism>
<protein>
    <recommendedName>
        <fullName evidence="2">Cell shape-determining protein MreC</fullName>
    </recommendedName>
    <alternativeName>
        <fullName evidence="4">Cell shape protein MreC</fullName>
    </alternativeName>
</protein>
<gene>
    <name evidence="8" type="primary">mreC</name>
    <name evidence="8" type="ORF">LEP1GSC105_0849</name>
</gene>
<dbReference type="Gene3D" id="2.40.10.340">
    <property type="entry name" value="Rod shape-determining protein MreC, domain 1"/>
    <property type="match status" value="1"/>
</dbReference>
<dbReference type="Gene3D" id="2.40.10.350">
    <property type="entry name" value="Rod shape-determining protein MreC, domain 2"/>
    <property type="match status" value="1"/>
</dbReference>
<evidence type="ECO:0000256" key="2">
    <source>
        <dbReference type="ARBA" id="ARBA00013855"/>
    </source>
</evidence>
<feature type="compositionally biased region" description="Low complexity" evidence="6">
    <location>
        <begin position="351"/>
        <end position="368"/>
    </location>
</feature>
<dbReference type="PANTHER" id="PTHR34138">
    <property type="entry name" value="CELL SHAPE-DETERMINING PROTEIN MREC"/>
    <property type="match status" value="1"/>
</dbReference>
<feature type="region of interest" description="Disordered" evidence="6">
    <location>
        <begin position="333"/>
        <end position="377"/>
    </location>
</feature>
<feature type="domain" description="Rod shape-determining protein MreC beta-barrel core" evidence="7">
    <location>
        <begin position="133"/>
        <end position="311"/>
    </location>
</feature>
<keyword evidence="5" id="KW-0175">Coiled coil</keyword>
<dbReference type="InterPro" id="IPR042177">
    <property type="entry name" value="Cell/Rod_1"/>
</dbReference>
<evidence type="ECO:0000256" key="4">
    <source>
        <dbReference type="ARBA" id="ARBA00032089"/>
    </source>
</evidence>
<keyword evidence="3" id="KW-0133">Cell shape</keyword>
<feature type="coiled-coil region" evidence="5">
    <location>
        <begin position="97"/>
        <end position="124"/>
    </location>
</feature>
<dbReference type="GO" id="GO:0008360">
    <property type="term" value="P:regulation of cell shape"/>
    <property type="evidence" value="ECO:0007669"/>
    <property type="project" value="UniProtKB-KW"/>
</dbReference>
<dbReference type="InterPro" id="IPR055342">
    <property type="entry name" value="MreC_beta-barrel_core"/>
</dbReference>
<dbReference type="GO" id="GO:0005886">
    <property type="term" value="C:plasma membrane"/>
    <property type="evidence" value="ECO:0007669"/>
    <property type="project" value="TreeGrafter"/>
</dbReference>
<dbReference type="NCBIfam" id="NF010508">
    <property type="entry name" value="PRK13922.11-1"/>
    <property type="match status" value="1"/>
</dbReference>
<accession>A0A0E2CY32</accession>
<proteinExistence type="inferred from homology"/>
<dbReference type="Pfam" id="PF04085">
    <property type="entry name" value="MreC"/>
    <property type="match status" value="1"/>
</dbReference>
<dbReference type="InterPro" id="IPR007221">
    <property type="entry name" value="MreC"/>
</dbReference>
<evidence type="ECO:0000256" key="5">
    <source>
        <dbReference type="SAM" id="Coils"/>
    </source>
</evidence>
<evidence type="ECO:0000313" key="8">
    <source>
        <dbReference type="EMBL" id="EKR52625.1"/>
    </source>
</evidence>
<evidence type="ECO:0000256" key="3">
    <source>
        <dbReference type="ARBA" id="ARBA00022960"/>
    </source>
</evidence>
<dbReference type="PANTHER" id="PTHR34138:SF1">
    <property type="entry name" value="CELL SHAPE-DETERMINING PROTEIN MREC"/>
    <property type="match status" value="1"/>
</dbReference>
<evidence type="ECO:0000256" key="1">
    <source>
        <dbReference type="ARBA" id="ARBA00009369"/>
    </source>
</evidence>